<organism evidence="1 2">
    <name type="scientific">Ceratopteris richardii</name>
    <name type="common">Triangle waterfern</name>
    <dbReference type="NCBI Taxonomy" id="49495"/>
    <lineage>
        <taxon>Eukaryota</taxon>
        <taxon>Viridiplantae</taxon>
        <taxon>Streptophyta</taxon>
        <taxon>Embryophyta</taxon>
        <taxon>Tracheophyta</taxon>
        <taxon>Polypodiopsida</taxon>
        <taxon>Polypodiidae</taxon>
        <taxon>Polypodiales</taxon>
        <taxon>Pteridineae</taxon>
        <taxon>Pteridaceae</taxon>
        <taxon>Parkerioideae</taxon>
        <taxon>Ceratopteris</taxon>
    </lineage>
</organism>
<reference evidence="1" key="1">
    <citation type="submission" date="2021-08" db="EMBL/GenBank/DDBJ databases">
        <title>WGS assembly of Ceratopteris richardii.</title>
        <authorList>
            <person name="Marchant D.B."/>
            <person name="Chen G."/>
            <person name="Jenkins J."/>
            <person name="Shu S."/>
            <person name="Leebens-Mack J."/>
            <person name="Grimwood J."/>
            <person name="Schmutz J."/>
            <person name="Soltis P."/>
            <person name="Soltis D."/>
            <person name="Chen Z.-H."/>
        </authorList>
    </citation>
    <scope>NUCLEOTIDE SEQUENCE</scope>
    <source>
        <strain evidence="1">Whitten #5841</strain>
        <tissue evidence="1">Leaf</tissue>
    </source>
</reference>
<dbReference type="OrthoDB" id="10496855at2759"/>
<protein>
    <submittedName>
        <fullName evidence="1">Uncharacterized protein</fullName>
    </submittedName>
</protein>
<sequence length="122" mass="14420">MDARCLSTFSFHTSINRVSQRALKTAALPPSNIDTEPCQKELLIALLRHTHKALQDTQNQDRIRRRFRALHGQGPNHEEKSLSHFRQLRVLDVHEYVHSYVYLSYLQRLIESRQTTEQHKDF</sequence>
<dbReference type="Proteomes" id="UP000825935">
    <property type="component" value="Chromosome 13"/>
</dbReference>
<gene>
    <name evidence="1" type="ORF">KP509_13G015100</name>
</gene>
<keyword evidence="2" id="KW-1185">Reference proteome</keyword>
<evidence type="ECO:0000313" key="1">
    <source>
        <dbReference type="EMBL" id="KAH7420636.1"/>
    </source>
</evidence>
<comment type="caution">
    <text evidence="1">The sequence shown here is derived from an EMBL/GenBank/DDBJ whole genome shotgun (WGS) entry which is preliminary data.</text>
</comment>
<dbReference type="AlphaFoldDB" id="A0A8T2TFQ6"/>
<name>A0A8T2TFQ6_CERRI</name>
<dbReference type="EMBL" id="CM035418">
    <property type="protein sequence ID" value="KAH7420636.1"/>
    <property type="molecule type" value="Genomic_DNA"/>
</dbReference>
<evidence type="ECO:0000313" key="2">
    <source>
        <dbReference type="Proteomes" id="UP000825935"/>
    </source>
</evidence>
<accession>A0A8T2TFQ6</accession>
<proteinExistence type="predicted"/>